<dbReference type="InterPro" id="IPR011621">
    <property type="entry name" value="Metal-dep_PHydrolase_7TM_intra"/>
</dbReference>
<feature type="domain" description="HD/PDEase" evidence="3">
    <location>
        <begin position="504"/>
        <end position="661"/>
    </location>
</feature>
<accession>A0A0K2SMY3</accession>
<dbReference type="SUPFAM" id="SSF109604">
    <property type="entry name" value="HD-domain/PDEase-like"/>
    <property type="match status" value="1"/>
</dbReference>
<dbReference type="AlphaFoldDB" id="A0A0K2SMY3"/>
<keyword evidence="2" id="KW-1133">Transmembrane helix</keyword>
<dbReference type="InterPro" id="IPR003607">
    <property type="entry name" value="HD/PDEase_dom"/>
</dbReference>
<feature type="transmembrane region" description="Helical" evidence="2">
    <location>
        <begin position="450"/>
        <end position="475"/>
    </location>
</feature>
<dbReference type="Pfam" id="PF07698">
    <property type="entry name" value="7TM-7TMR_HD"/>
    <property type="match status" value="1"/>
</dbReference>
<evidence type="ECO:0000256" key="2">
    <source>
        <dbReference type="SAM" id="Phobius"/>
    </source>
</evidence>
<feature type="region of interest" description="Disordered" evidence="1">
    <location>
        <begin position="125"/>
        <end position="146"/>
    </location>
</feature>
<feature type="transmembrane region" description="Helical" evidence="2">
    <location>
        <begin position="391"/>
        <end position="414"/>
    </location>
</feature>
<dbReference type="STRING" id="1555112.LIP_2646"/>
<dbReference type="Pfam" id="PF01966">
    <property type="entry name" value="HD"/>
    <property type="match status" value="1"/>
</dbReference>
<evidence type="ECO:0000313" key="5">
    <source>
        <dbReference type="Proteomes" id="UP000065807"/>
    </source>
</evidence>
<dbReference type="InterPro" id="IPR052722">
    <property type="entry name" value="PgpH_phosphodiesterase"/>
</dbReference>
<feature type="transmembrane region" description="Helical" evidence="2">
    <location>
        <begin position="426"/>
        <end position="444"/>
    </location>
</feature>
<evidence type="ECO:0000256" key="1">
    <source>
        <dbReference type="SAM" id="MobiDB-lite"/>
    </source>
</evidence>
<dbReference type="PANTHER" id="PTHR36442:SF1">
    <property type="entry name" value="CYCLIC-DI-AMP PHOSPHODIESTERASE PGPH"/>
    <property type="match status" value="1"/>
</dbReference>
<feature type="transmembrane region" description="Helical" evidence="2">
    <location>
        <begin position="358"/>
        <end position="379"/>
    </location>
</feature>
<dbReference type="Gene3D" id="1.10.3210.10">
    <property type="entry name" value="Hypothetical protein af1432"/>
    <property type="match status" value="1"/>
</dbReference>
<evidence type="ECO:0000313" key="4">
    <source>
        <dbReference type="EMBL" id="BAS28476.1"/>
    </source>
</evidence>
<sequence length="725" mass="78322">MPMGRFTERVAAYGRALGGWVRRPTDGRWWLFIGTGLLLLLILAVKSPTGFDLRVGQVASRDIQAPRPVVNRVATEQLREQAAREAVRNAADDPANYRINATVAIQASDAVQDLYARLADFLPSQETPAGQDQDAAPNAAPAQPTETQVVEAVRLLAEAGVPLPASTVRAVLQGGPRELERLAQVSRETVEQVLRTRRVPTEELEAVRGQVGEFLPDQGLSEAQRRLVGLVVAANLRPNLILDPQAVQRVESQARRSVPEVMVQQGQMIVRRGDVATAETVQILQDLGVLRPDRPYRSWAGLALAAFGLVALLGIAIHQFRPALSRDVKQLGLLSLVVGLVATLARIGSVVGWEGAPYLIPVALGSMLVTILVDSQVAVLTTLVTALLTGIMTGFSLEPAVVAVTSGLTAVFSVSRASQRSDVTRAGFLVGAAALVTILALGLARGTSALVPLAWVGLVNGLISSVGTLGLLPYLETAFSITSSIRLLELANPNQPLLRRLLMEAPGTYHHSIMVGNLAEAAAEATGGDSLLVRVGALYHDIGKIRRPYFFVENQFSGENPHDKIAPSLSTLIIVSHVRDGLELAREYGLPPMVVDFIAQHHGTDLVRYFYNKALENNRGGTVEEKDFRYPGPKPQTRETAILMLADGVEATVRSLNRPTPGRIEGVVRRSIKGRLESGQLDSSELTLKDLDKIAGAFVKVLNGVYHTRVEYPERLVKEMQARRA</sequence>
<dbReference type="InterPro" id="IPR006674">
    <property type="entry name" value="HD_domain"/>
</dbReference>
<evidence type="ECO:0000259" key="3">
    <source>
        <dbReference type="SMART" id="SM00471"/>
    </source>
</evidence>
<dbReference type="InterPro" id="IPR011624">
    <property type="entry name" value="Metal-dep_PHydrolase_7TM_extra"/>
</dbReference>
<dbReference type="EMBL" id="AP014924">
    <property type="protein sequence ID" value="BAS28476.1"/>
    <property type="molecule type" value="Genomic_DNA"/>
</dbReference>
<dbReference type="NCBIfam" id="TIGR00277">
    <property type="entry name" value="HDIG"/>
    <property type="match status" value="1"/>
</dbReference>
<keyword evidence="4" id="KW-0378">Hydrolase</keyword>
<feature type="transmembrane region" description="Helical" evidence="2">
    <location>
        <begin position="299"/>
        <end position="320"/>
    </location>
</feature>
<feature type="transmembrane region" description="Helical" evidence="2">
    <location>
        <begin position="332"/>
        <end position="351"/>
    </location>
</feature>
<dbReference type="InterPro" id="IPR006675">
    <property type="entry name" value="HDIG_dom"/>
</dbReference>
<feature type="transmembrane region" description="Helical" evidence="2">
    <location>
        <begin position="27"/>
        <end position="45"/>
    </location>
</feature>
<reference evidence="5" key="2">
    <citation type="journal article" date="2016" name="Int. J. Syst. Evol. Microbiol.">
        <title>Complete genome sequence and cell structure of Limnochorda pilosa, a Gram-negative spore-former within the phylum Firmicutes.</title>
        <authorList>
            <person name="Watanabe M."/>
            <person name="Kojima H."/>
            <person name="Fukui M."/>
        </authorList>
    </citation>
    <scope>NUCLEOTIDE SEQUENCE [LARGE SCALE GENOMIC DNA]</scope>
    <source>
        <strain evidence="5">HC45</strain>
    </source>
</reference>
<dbReference type="CDD" id="cd00077">
    <property type="entry name" value="HDc"/>
    <property type="match status" value="1"/>
</dbReference>
<gene>
    <name evidence="4" type="ORF">LIP_2646</name>
</gene>
<proteinExistence type="predicted"/>
<feature type="compositionally biased region" description="Low complexity" evidence="1">
    <location>
        <begin position="128"/>
        <end position="144"/>
    </location>
</feature>
<reference evidence="5" key="1">
    <citation type="submission" date="2015-07" db="EMBL/GenBank/DDBJ databases">
        <title>Complete genome sequence and phylogenetic analysis of Limnochorda pilosa.</title>
        <authorList>
            <person name="Watanabe M."/>
            <person name="Kojima H."/>
            <person name="Fukui M."/>
        </authorList>
    </citation>
    <scope>NUCLEOTIDE SEQUENCE [LARGE SCALE GENOMIC DNA]</scope>
    <source>
        <strain evidence="5">HC45</strain>
    </source>
</reference>
<organism evidence="4 5">
    <name type="scientific">Limnochorda pilosa</name>
    <dbReference type="NCBI Taxonomy" id="1555112"/>
    <lineage>
        <taxon>Bacteria</taxon>
        <taxon>Bacillati</taxon>
        <taxon>Bacillota</taxon>
        <taxon>Limnochordia</taxon>
        <taxon>Limnochordales</taxon>
        <taxon>Limnochordaceae</taxon>
        <taxon>Limnochorda</taxon>
    </lineage>
</organism>
<keyword evidence="2" id="KW-0472">Membrane</keyword>
<keyword evidence="5" id="KW-1185">Reference proteome</keyword>
<dbReference type="SMART" id="SM00471">
    <property type="entry name" value="HDc"/>
    <property type="match status" value="1"/>
</dbReference>
<name>A0A0K2SMY3_LIMPI</name>
<dbReference type="Proteomes" id="UP000065807">
    <property type="component" value="Chromosome"/>
</dbReference>
<dbReference type="KEGG" id="lpil:LIP_2646"/>
<protein>
    <submittedName>
        <fullName evidence="4">Phosphohydrolase</fullName>
    </submittedName>
</protein>
<dbReference type="PANTHER" id="PTHR36442">
    <property type="entry name" value="CYCLIC-DI-AMP PHOSPHODIESTERASE PGPH"/>
    <property type="match status" value="1"/>
</dbReference>
<dbReference type="GO" id="GO:0016787">
    <property type="term" value="F:hydrolase activity"/>
    <property type="evidence" value="ECO:0007669"/>
    <property type="project" value="UniProtKB-KW"/>
</dbReference>
<dbReference type="PATRIC" id="fig|1555112.3.peg.2686"/>
<keyword evidence="2" id="KW-0812">Transmembrane</keyword>
<dbReference type="Pfam" id="PF07697">
    <property type="entry name" value="7TMR-HDED"/>
    <property type="match status" value="1"/>
</dbReference>